<sequence length="392" mass="43714">MKLYSISFQSIRRRKSRTAFLIIGLLIAVASFVTLYIVSYNVNKSVAENLDEFGANMIITPKNDGLNLNYGEISITGLTIENENLKQNDISKIKSIKNKDNLSIIAPKLFNRVTIKFENVSTEKNVIAAGINFQDEIRLKKWWKVYGKLPEKSNEILIGSNIAKKLNIILNQKVNLNNKEFIITGLLNETGSQDDELIFIDLKTAQDLFNKKDELSLIEIAARCYDCPIEEIVRQTSAKLPDAKVTAIKQSIESKMAAMHSFEHFSFGISTVILVISLLVVFTNVNASVNERTKEIGIFMAVGFRRLHIIKIILLEVLVSSFVAGLLGFFMGVVAAKIITPLLSMNTNPNIDYNYSLLFISVGMAILAGLLSSIFPALRAARLDPTVAFRSL</sequence>
<evidence type="ECO:0000259" key="8">
    <source>
        <dbReference type="Pfam" id="PF02687"/>
    </source>
</evidence>
<dbReference type="InterPro" id="IPR050250">
    <property type="entry name" value="Macrolide_Exporter_MacB"/>
</dbReference>
<dbReference type="Proteomes" id="UP001221302">
    <property type="component" value="Unassembled WGS sequence"/>
</dbReference>
<comment type="similarity">
    <text evidence="6">Belongs to the ABC-4 integral membrane protein family.</text>
</comment>
<evidence type="ECO:0000313" key="10">
    <source>
        <dbReference type="EMBL" id="MDF1612285.1"/>
    </source>
</evidence>
<dbReference type="GO" id="GO:0022857">
    <property type="term" value="F:transmembrane transporter activity"/>
    <property type="evidence" value="ECO:0007669"/>
    <property type="project" value="TreeGrafter"/>
</dbReference>
<keyword evidence="4 7" id="KW-1133">Transmembrane helix</keyword>
<dbReference type="PANTHER" id="PTHR30572:SF4">
    <property type="entry name" value="ABC TRANSPORTER PERMEASE YTRF"/>
    <property type="match status" value="1"/>
</dbReference>
<accession>A0AAE3TCU1</accession>
<dbReference type="GO" id="GO:0005886">
    <property type="term" value="C:plasma membrane"/>
    <property type="evidence" value="ECO:0007669"/>
    <property type="project" value="UniProtKB-SubCell"/>
</dbReference>
<dbReference type="InterPro" id="IPR025857">
    <property type="entry name" value="MacB_PCD"/>
</dbReference>
<organism evidence="10 11">
    <name type="scientific">Stygiobacter electus</name>
    <dbReference type="NCBI Taxonomy" id="3032292"/>
    <lineage>
        <taxon>Bacteria</taxon>
        <taxon>Pseudomonadati</taxon>
        <taxon>Ignavibacteriota</taxon>
        <taxon>Ignavibacteria</taxon>
        <taxon>Ignavibacteriales</taxon>
        <taxon>Melioribacteraceae</taxon>
        <taxon>Stygiobacter</taxon>
    </lineage>
</organism>
<evidence type="ECO:0000256" key="3">
    <source>
        <dbReference type="ARBA" id="ARBA00022692"/>
    </source>
</evidence>
<evidence type="ECO:0000256" key="6">
    <source>
        <dbReference type="ARBA" id="ARBA00038076"/>
    </source>
</evidence>
<keyword evidence="2" id="KW-1003">Cell membrane</keyword>
<evidence type="ECO:0000256" key="5">
    <source>
        <dbReference type="ARBA" id="ARBA00023136"/>
    </source>
</evidence>
<name>A0AAE3TCU1_9BACT</name>
<dbReference type="PANTHER" id="PTHR30572">
    <property type="entry name" value="MEMBRANE COMPONENT OF TRANSPORTER-RELATED"/>
    <property type="match status" value="1"/>
</dbReference>
<dbReference type="EMBL" id="JARGDL010000011">
    <property type="protein sequence ID" value="MDF1612285.1"/>
    <property type="molecule type" value="Genomic_DNA"/>
</dbReference>
<dbReference type="AlphaFoldDB" id="A0AAE3TCU1"/>
<keyword evidence="5 7" id="KW-0472">Membrane</keyword>
<evidence type="ECO:0000313" key="11">
    <source>
        <dbReference type="Proteomes" id="UP001221302"/>
    </source>
</evidence>
<comment type="subcellular location">
    <subcellularLocation>
        <location evidence="1">Cell membrane</location>
        <topology evidence="1">Multi-pass membrane protein</topology>
    </subcellularLocation>
</comment>
<evidence type="ECO:0000256" key="1">
    <source>
        <dbReference type="ARBA" id="ARBA00004651"/>
    </source>
</evidence>
<protein>
    <submittedName>
        <fullName evidence="10">ABC transporter permease</fullName>
    </submittedName>
</protein>
<feature type="transmembrane region" description="Helical" evidence="7">
    <location>
        <begin position="265"/>
        <end position="287"/>
    </location>
</feature>
<dbReference type="InterPro" id="IPR003838">
    <property type="entry name" value="ABC3_permease_C"/>
</dbReference>
<keyword evidence="11" id="KW-1185">Reference proteome</keyword>
<evidence type="ECO:0000256" key="7">
    <source>
        <dbReference type="SAM" id="Phobius"/>
    </source>
</evidence>
<reference evidence="10" key="1">
    <citation type="submission" date="2023-03" db="EMBL/GenBank/DDBJ databases">
        <title>Stygiobacter electus gen. nov., sp. nov., facultatively anaerobic thermotolerant bacterium of the class Ignavibacteria from a well of Yessentuki mineral water deposit.</title>
        <authorList>
            <person name="Podosokorskaya O.A."/>
            <person name="Elcheninov A.G."/>
            <person name="Petrova N.F."/>
            <person name="Zavarzina D.G."/>
            <person name="Kublanov I.V."/>
            <person name="Merkel A.Y."/>
        </authorList>
    </citation>
    <scope>NUCLEOTIDE SEQUENCE</scope>
    <source>
        <strain evidence="10">09-Me</strain>
    </source>
</reference>
<feature type="domain" description="MacB-like periplasmic core" evidence="9">
    <location>
        <begin position="18"/>
        <end position="222"/>
    </location>
</feature>
<feature type="transmembrane region" description="Helical" evidence="7">
    <location>
        <begin position="308"/>
        <end position="335"/>
    </location>
</feature>
<proteinExistence type="inferred from homology"/>
<comment type="caution">
    <text evidence="10">The sequence shown here is derived from an EMBL/GenBank/DDBJ whole genome shotgun (WGS) entry which is preliminary data.</text>
</comment>
<evidence type="ECO:0000256" key="4">
    <source>
        <dbReference type="ARBA" id="ARBA00022989"/>
    </source>
</evidence>
<evidence type="ECO:0000256" key="2">
    <source>
        <dbReference type="ARBA" id="ARBA00022475"/>
    </source>
</evidence>
<gene>
    <name evidence="10" type="ORF">P0M35_08995</name>
</gene>
<feature type="transmembrane region" description="Helical" evidence="7">
    <location>
        <begin position="355"/>
        <end position="375"/>
    </location>
</feature>
<keyword evidence="3 7" id="KW-0812">Transmembrane</keyword>
<dbReference type="Pfam" id="PF02687">
    <property type="entry name" value="FtsX"/>
    <property type="match status" value="1"/>
</dbReference>
<feature type="domain" description="ABC3 transporter permease C-terminal" evidence="8">
    <location>
        <begin position="269"/>
        <end position="385"/>
    </location>
</feature>
<evidence type="ECO:0000259" key="9">
    <source>
        <dbReference type="Pfam" id="PF12704"/>
    </source>
</evidence>
<feature type="transmembrane region" description="Helical" evidence="7">
    <location>
        <begin position="20"/>
        <end position="38"/>
    </location>
</feature>
<dbReference type="Pfam" id="PF12704">
    <property type="entry name" value="MacB_PCD"/>
    <property type="match status" value="1"/>
</dbReference>
<dbReference type="RefSeq" id="WP_321536056.1">
    <property type="nucleotide sequence ID" value="NZ_JARGDL010000011.1"/>
</dbReference>